<dbReference type="Gene3D" id="3.20.20.80">
    <property type="entry name" value="Glycosidases"/>
    <property type="match status" value="1"/>
</dbReference>
<dbReference type="GO" id="GO:0000272">
    <property type="term" value="P:polysaccharide catabolic process"/>
    <property type="evidence" value="ECO:0007669"/>
    <property type="project" value="TreeGrafter"/>
</dbReference>
<evidence type="ECO:0000313" key="3">
    <source>
        <dbReference type="EMBL" id="RNI34925.1"/>
    </source>
</evidence>
<dbReference type="Proteomes" id="UP000267223">
    <property type="component" value="Unassembled WGS sequence"/>
</dbReference>
<comment type="caution">
    <text evidence="3">The sequence shown here is derived from an EMBL/GenBank/DDBJ whole genome shotgun (WGS) entry which is preliminary data.</text>
</comment>
<reference evidence="3 4" key="1">
    <citation type="submission" date="2018-11" db="EMBL/GenBank/DDBJ databases">
        <title>Draft genome sequence of Ferruginibacter sp. BO-59.</title>
        <authorList>
            <person name="Im W.T."/>
        </authorList>
    </citation>
    <scope>NUCLEOTIDE SEQUENCE [LARGE SCALE GENOMIC DNA]</scope>
    <source>
        <strain evidence="3 4">BO-59</strain>
    </source>
</reference>
<feature type="compositionally biased region" description="Pro residues" evidence="1">
    <location>
        <begin position="39"/>
        <end position="48"/>
    </location>
</feature>
<dbReference type="PANTHER" id="PTHR43576:SF3">
    <property type="entry name" value="ALPHA-L-ARABINOFURANOSIDASE C"/>
    <property type="match status" value="1"/>
</dbReference>
<protein>
    <submittedName>
        <fullName evidence="3">Alpha-L-arabinofuranosidase</fullName>
    </submittedName>
</protein>
<dbReference type="AlphaFoldDB" id="A0A3M9NC05"/>
<dbReference type="PROSITE" id="PS51257">
    <property type="entry name" value="PROKAR_LIPOPROTEIN"/>
    <property type="match status" value="1"/>
</dbReference>
<keyword evidence="4" id="KW-1185">Reference proteome</keyword>
<organism evidence="3 4">
    <name type="scientific">Hanamia caeni</name>
    <dbReference type="NCBI Taxonomy" id="2294116"/>
    <lineage>
        <taxon>Bacteria</taxon>
        <taxon>Pseudomonadati</taxon>
        <taxon>Bacteroidota</taxon>
        <taxon>Chitinophagia</taxon>
        <taxon>Chitinophagales</taxon>
        <taxon>Chitinophagaceae</taxon>
        <taxon>Hanamia</taxon>
    </lineage>
</organism>
<name>A0A3M9NC05_9BACT</name>
<dbReference type="RefSeq" id="WP_123121479.1">
    <property type="nucleotide sequence ID" value="NZ_RJJR01000012.1"/>
</dbReference>
<dbReference type="OrthoDB" id="9758333at2"/>
<feature type="region of interest" description="Disordered" evidence="1">
    <location>
        <begin position="24"/>
        <end position="52"/>
    </location>
</feature>
<evidence type="ECO:0000256" key="1">
    <source>
        <dbReference type="SAM" id="MobiDB-lite"/>
    </source>
</evidence>
<dbReference type="SUPFAM" id="SSF51445">
    <property type="entry name" value="(Trans)glycosidases"/>
    <property type="match status" value="1"/>
</dbReference>
<dbReference type="Pfam" id="PF22848">
    <property type="entry name" value="ASD1_dom"/>
    <property type="match status" value="1"/>
</dbReference>
<evidence type="ECO:0000313" key="4">
    <source>
        <dbReference type="Proteomes" id="UP000267223"/>
    </source>
</evidence>
<sequence>MRDIFYTTLIAFIPIIFSCKKNPGNPAPPSTPPVDSLPVTPPPEPQPTDPAVSPTIGFFLDDWQPKNFTIPSFTDTMMPSSASVTVNIDAGSIITKVPPYIAGQNANMWMTQMVTEPLLMKYLTALRPSLMRLPGGSLSDMYFWNAPSGAPPADAPPTLQDADGKDIEAKYWYGKNEESWTITVDNFYNTMQQAGSQGMITVNYGYARYGTSADPVAAAAHLAADWVRYDKGRTKYWEVGNESNGVWEAGYRIDVSKNKDGQPEIITGDLYGRHFNVFADSMRAAAAEFGKTIFIGAQLLEKEPEGWQTATDKSWNAGVLAQVNASADFYIIHSYYTPYQTNVSADVILNTGVDNTHAMMSYLNSVFAKYGASPKPITLTEYNITSQGSMQQVSFVNGMHAAIVMGEALQNKYGMTARWDLANGWSDGNDMGLFNIGDEPNVIKWNARPAFYYMYYFQKMMGDRLLKSTVSGSNDLLSFASSFSSGEKSVILINKGSSSVNVNVISNATAGKRFYYYRLTGGTDNGEFSRKVFVNGKGPDIISGGPSDYATLKAYSSETKNGIKVALLPRSVIYLVIDKKE</sequence>
<dbReference type="InterPro" id="IPR055235">
    <property type="entry name" value="ASD1_cat"/>
</dbReference>
<dbReference type="EMBL" id="RJJR01000012">
    <property type="protein sequence ID" value="RNI34925.1"/>
    <property type="molecule type" value="Genomic_DNA"/>
</dbReference>
<dbReference type="InterPro" id="IPR017853">
    <property type="entry name" value="GH"/>
</dbReference>
<evidence type="ECO:0000259" key="2">
    <source>
        <dbReference type="Pfam" id="PF22848"/>
    </source>
</evidence>
<accession>A0A3M9NC05</accession>
<dbReference type="PANTHER" id="PTHR43576">
    <property type="entry name" value="ALPHA-L-ARABINOFURANOSIDASE C-RELATED"/>
    <property type="match status" value="1"/>
</dbReference>
<feature type="domain" description="Alpha-L-arabinofuranosidase 1 catalytic" evidence="2">
    <location>
        <begin position="123"/>
        <end position="308"/>
    </location>
</feature>
<proteinExistence type="predicted"/>
<gene>
    <name evidence="3" type="ORF">EFY79_14740</name>
</gene>